<organism evidence="2 3">
    <name type="scientific">Sphingobacterium deserti</name>
    <dbReference type="NCBI Taxonomy" id="1229276"/>
    <lineage>
        <taxon>Bacteria</taxon>
        <taxon>Pseudomonadati</taxon>
        <taxon>Bacteroidota</taxon>
        <taxon>Sphingobacteriia</taxon>
        <taxon>Sphingobacteriales</taxon>
        <taxon>Sphingobacteriaceae</taxon>
        <taxon>Sphingobacterium</taxon>
    </lineage>
</organism>
<dbReference type="eggNOG" id="COG2340">
    <property type="taxonomic scope" value="Bacteria"/>
</dbReference>
<dbReference type="SUPFAM" id="SSF55797">
    <property type="entry name" value="PR-1-like"/>
    <property type="match status" value="1"/>
</dbReference>
<dbReference type="Pfam" id="PF00188">
    <property type="entry name" value="CAP"/>
    <property type="match status" value="1"/>
</dbReference>
<feature type="domain" description="SCP" evidence="1">
    <location>
        <begin position="64"/>
        <end position="173"/>
    </location>
</feature>
<dbReference type="AlphaFoldDB" id="A0A0B8T7Z0"/>
<name>A0A0B8T7Z0_9SPHI</name>
<reference evidence="2 3" key="2">
    <citation type="journal article" date="2015" name="PLoS ONE">
        <title>Whole-Genome Optical Mapping and Finished Genome Sequence of Sphingobacterium deserti sp. nov., a New Species Isolated from the Western Desert of China.</title>
        <authorList>
            <person name="Teng C."/>
            <person name="Zhou Z."/>
            <person name="Molnar I."/>
            <person name="Li X."/>
            <person name="Tang R."/>
            <person name="Chen M."/>
            <person name="Wang L."/>
            <person name="Su S."/>
            <person name="Zhang W."/>
            <person name="Lin M."/>
        </authorList>
    </citation>
    <scope>NUCLEOTIDE SEQUENCE [LARGE SCALE GENOMIC DNA]</scope>
    <source>
        <strain evidence="3">ACCC05744</strain>
    </source>
</reference>
<dbReference type="Proteomes" id="UP000031802">
    <property type="component" value="Unassembled WGS sequence"/>
</dbReference>
<dbReference type="CDD" id="cd05379">
    <property type="entry name" value="CAP_bacterial"/>
    <property type="match status" value="1"/>
</dbReference>
<evidence type="ECO:0000313" key="2">
    <source>
        <dbReference type="EMBL" id="KGE14679.1"/>
    </source>
</evidence>
<protein>
    <submittedName>
        <fullName evidence="2">SCP-like extracellular</fullName>
    </submittedName>
</protein>
<reference evidence="3" key="1">
    <citation type="submission" date="2014-04" db="EMBL/GenBank/DDBJ databases">
        <title>Whole-Genome optical mapping and complete genome sequence of Sphingobacterium deserti sp. nov., a new spaces isolated from desert in the west of China.</title>
        <authorList>
            <person name="Teng C."/>
            <person name="Zhou Z."/>
            <person name="Li X."/>
            <person name="Chen M."/>
            <person name="Lin M."/>
            <person name="Wang L."/>
            <person name="Su S."/>
            <person name="Zhang C."/>
            <person name="Zhang W."/>
        </authorList>
    </citation>
    <scope>NUCLEOTIDE SEQUENCE [LARGE SCALE GENOMIC DNA]</scope>
    <source>
        <strain evidence="3">ACCC05744</strain>
    </source>
</reference>
<keyword evidence="3" id="KW-1185">Reference proteome</keyword>
<dbReference type="InterPro" id="IPR014044">
    <property type="entry name" value="CAP_dom"/>
</dbReference>
<dbReference type="Gene3D" id="3.40.33.10">
    <property type="entry name" value="CAP"/>
    <property type="match status" value="1"/>
</dbReference>
<dbReference type="EMBL" id="JJMU01000024">
    <property type="protein sequence ID" value="KGE14679.1"/>
    <property type="molecule type" value="Genomic_DNA"/>
</dbReference>
<dbReference type="STRING" id="1229276.DI53_1708"/>
<gene>
    <name evidence="2" type="ORF">DI53_1708</name>
</gene>
<dbReference type="InterPro" id="IPR035940">
    <property type="entry name" value="CAP_sf"/>
</dbReference>
<evidence type="ECO:0000259" key="1">
    <source>
        <dbReference type="Pfam" id="PF00188"/>
    </source>
</evidence>
<comment type="caution">
    <text evidence="2">The sequence shown here is derived from an EMBL/GenBank/DDBJ whole genome shotgun (WGS) entry which is preliminary data.</text>
</comment>
<dbReference type="PATRIC" id="fig|1229276.3.peg.1761"/>
<sequence length="193" mass="21780">MRILYVFAMLLIMTGSYAQRKKITVDRAAAKEAYEYLQAFRDNPKKMMRALGVRFDAGKVSKIKLRWNSDLAKAAELRARDMAERNYFDHSSPEGIGPNHYIVKAGYVLNSDWLKKRSANNFESIAANHPTAVDGIKAFIIGKGSPGFMHRKHVLGLDTWNGSLQDIGIGFVRIPEGATYKTYLSVIIAKHDW</sequence>
<accession>A0A0B8T7Z0</accession>
<evidence type="ECO:0000313" key="3">
    <source>
        <dbReference type="Proteomes" id="UP000031802"/>
    </source>
</evidence>
<dbReference type="RefSeq" id="WP_037497591.1">
    <property type="nucleotide sequence ID" value="NZ_JJMU01000024.1"/>
</dbReference>
<proteinExistence type="predicted"/>